<dbReference type="AlphaFoldDB" id="A0AAD6FBA7"/>
<evidence type="ECO:0000256" key="9">
    <source>
        <dbReference type="ARBA" id="ARBA00036543"/>
    </source>
</evidence>
<organism evidence="15 16">
    <name type="scientific">Pogonophryne albipinna</name>
    <dbReference type="NCBI Taxonomy" id="1090488"/>
    <lineage>
        <taxon>Eukaryota</taxon>
        <taxon>Metazoa</taxon>
        <taxon>Chordata</taxon>
        <taxon>Craniata</taxon>
        <taxon>Vertebrata</taxon>
        <taxon>Euteleostomi</taxon>
        <taxon>Actinopterygii</taxon>
        <taxon>Neopterygii</taxon>
        <taxon>Teleostei</taxon>
        <taxon>Neoteleostei</taxon>
        <taxon>Acanthomorphata</taxon>
        <taxon>Eupercaria</taxon>
        <taxon>Perciformes</taxon>
        <taxon>Notothenioidei</taxon>
        <taxon>Pogonophryne</taxon>
    </lineage>
</organism>
<comment type="caution">
    <text evidence="15">The sequence shown here is derived from an EMBL/GenBank/DDBJ whole genome shotgun (WGS) entry which is preliminary data.</text>
</comment>
<feature type="chain" id="PRO_5041778226" description="Carboxylic ester hydrolase" evidence="13">
    <location>
        <begin position="27"/>
        <end position="594"/>
    </location>
</feature>
<evidence type="ECO:0000256" key="11">
    <source>
        <dbReference type="ARBA" id="ARBA00038819"/>
    </source>
</evidence>
<evidence type="ECO:0000256" key="5">
    <source>
        <dbReference type="ARBA" id="ARBA00022553"/>
    </source>
</evidence>
<dbReference type="InterPro" id="IPR000997">
    <property type="entry name" value="Cholinesterase"/>
</dbReference>
<dbReference type="SUPFAM" id="SSF53474">
    <property type="entry name" value="alpha/beta-Hydrolases"/>
    <property type="match status" value="1"/>
</dbReference>
<keyword evidence="4" id="KW-0964">Secreted</keyword>
<keyword evidence="6 13" id="KW-0378">Hydrolase</keyword>
<dbReference type="Proteomes" id="UP001219934">
    <property type="component" value="Unassembled WGS sequence"/>
</dbReference>
<evidence type="ECO:0000313" key="16">
    <source>
        <dbReference type="Proteomes" id="UP001219934"/>
    </source>
</evidence>
<evidence type="ECO:0000256" key="7">
    <source>
        <dbReference type="ARBA" id="ARBA00023157"/>
    </source>
</evidence>
<evidence type="ECO:0000256" key="2">
    <source>
        <dbReference type="ARBA" id="ARBA00005964"/>
    </source>
</evidence>
<evidence type="ECO:0000256" key="3">
    <source>
        <dbReference type="ARBA" id="ARBA00022487"/>
    </source>
</evidence>
<dbReference type="InterPro" id="IPR029058">
    <property type="entry name" value="AB_hydrolase_fold"/>
</dbReference>
<comment type="similarity">
    <text evidence="2 13">Belongs to the type-B carboxylesterase/lipase family.</text>
</comment>
<comment type="subcellular location">
    <subcellularLocation>
        <location evidence="1">Secreted</location>
    </subcellularLocation>
</comment>
<dbReference type="InterPro" id="IPR019826">
    <property type="entry name" value="Carboxylesterase_B_AS"/>
</dbReference>
<dbReference type="GO" id="GO:0003990">
    <property type="term" value="F:acetylcholinesterase activity"/>
    <property type="evidence" value="ECO:0007669"/>
    <property type="project" value="TreeGrafter"/>
</dbReference>
<keyword evidence="7" id="KW-1015">Disulfide bond</keyword>
<evidence type="ECO:0000256" key="1">
    <source>
        <dbReference type="ARBA" id="ARBA00004613"/>
    </source>
</evidence>
<dbReference type="GO" id="GO:0005615">
    <property type="term" value="C:extracellular space"/>
    <property type="evidence" value="ECO:0007669"/>
    <property type="project" value="TreeGrafter"/>
</dbReference>
<feature type="signal peptide" evidence="13">
    <location>
        <begin position="1"/>
        <end position="26"/>
    </location>
</feature>
<dbReference type="FunFam" id="3.40.50.1820:FF:000029">
    <property type="entry name" value="Acetylcholinesterase"/>
    <property type="match status" value="1"/>
</dbReference>
<gene>
    <name evidence="15" type="ORF">JOQ06_016379</name>
</gene>
<dbReference type="InterPro" id="IPR019819">
    <property type="entry name" value="Carboxylesterase_B_CS"/>
</dbReference>
<evidence type="ECO:0000259" key="14">
    <source>
        <dbReference type="Pfam" id="PF00135"/>
    </source>
</evidence>
<dbReference type="EC" id="3.1.1.-" evidence="13"/>
<feature type="active site" description="Charge relay system" evidence="12">
    <location>
        <position position="358"/>
    </location>
</feature>
<dbReference type="InterPro" id="IPR002018">
    <property type="entry name" value="CarbesteraseB"/>
</dbReference>
<evidence type="ECO:0000256" key="6">
    <source>
        <dbReference type="ARBA" id="ARBA00022801"/>
    </source>
</evidence>
<evidence type="ECO:0000313" key="15">
    <source>
        <dbReference type="EMBL" id="KAJ4928589.1"/>
    </source>
</evidence>
<dbReference type="PROSITE" id="PS00941">
    <property type="entry name" value="CARBOXYLESTERASE_B_2"/>
    <property type="match status" value="1"/>
</dbReference>
<evidence type="ECO:0000256" key="10">
    <source>
        <dbReference type="ARBA" id="ARBA00037444"/>
    </source>
</evidence>
<evidence type="ECO:0000256" key="13">
    <source>
        <dbReference type="RuleBase" id="RU361235"/>
    </source>
</evidence>
<feature type="active site" description="Acyl-ester intermediate" evidence="12">
    <location>
        <position position="231"/>
    </location>
</feature>
<evidence type="ECO:0000256" key="4">
    <source>
        <dbReference type="ARBA" id="ARBA00022525"/>
    </source>
</evidence>
<keyword evidence="5" id="KW-0597">Phosphoprotein</keyword>
<dbReference type="GO" id="GO:0005886">
    <property type="term" value="C:plasma membrane"/>
    <property type="evidence" value="ECO:0007669"/>
    <property type="project" value="TreeGrafter"/>
</dbReference>
<dbReference type="GO" id="GO:0019695">
    <property type="term" value="P:choline metabolic process"/>
    <property type="evidence" value="ECO:0007669"/>
    <property type="project" value="TreeGrafter"/>
</dbReference>
<dbReference type="PANTHER" id="PTHR43918:SF5">
    <property type="entry name" value="CHOLINESTERASE"/>
    <property type="match status" value="1"/>
</dbReference>
<accession>A0AAD6FBA7</accession>
<keyword evidence="13" id="KW-0732">Signal</keyword>
<dbReference type="PROSITE" id="PS00122">
    <property type="entry name" value="CARBOXYLESTERASE_B_1"/>
    <property type="match status" value="1"/>
</dbReference>
<dbReference type="EMBL" id="JAPTMU010000018">
    <property type="protein sequence ID" value="KAJ4928589.1"/>
    <property type="molecule type" value="Genomic_DNA"/>
</dbReference>
<reference evidence="15" key="1">
    <citation type="submission" date="2022-11" db="EMBL/GenBank/DDBJ databases">
        <title>Chromosome-level genome of Pogonophryne albipinna.</title>
        <authorList>
            <person name="Jo E."/>
        </authorList>
    </citation>
    <scope>NUCLEOTIDE SEQUENCE</scope>
    <source>
        <strain evidence="15">SGF0006</strain>
        <tissue evidence="15">Muscle</tissue>
    </source>
</reference>
<dbReference type="InterPro" id="IPR050654">
    <property type="entry name" value="AChE-related_enzymes"/>
</dbReference>
<keyword evidence="16" id="KW-1185">Reference proteome</keyword>
<comment type="catalytic activity">
    <reaction evidence="9">
        <text>an acylcholine + H2O = a carboxylate + choline + H(+)</text>
        <dbReference type="Rhea" id="RHEA:21964"/>
        <dbReference type="ChEBI" id="CHEBI:15354"/>
        <dbReference type="ChEBI" id="CHEBI:15377"/>
        <dbReference type="ChEBI" id="CHEBI:15378"/>
        <dbReference type="ChEBI" id="CHEBI:29067"/>
        <dbReference type="ChEBI" id="CHEBI:35287"/>
        <dbReference type="EC" id="3.1.1.8"/>
    </reaction>
</comment>
<dbReference type="PRINTS" id="PR00878">
    <property type="entry name" value="CHOLNESTRASE"/>
</dbReference>
<dbReference type="PANTHER" id="PTHR43918">
    <property type="entry name" value="ACETYLCHOLINESTERASE"/>
    <property type="match status" value="1"/>
</dbReference>
<evidence type="ECO:0000256" key="12">
    <source>
        <dbReference type="PIRSR" id="PIRSR600997-1"/>
    </source>
</evidence>
<comment type="subunit">
    <text evidence="11">Homotetramer; disulfide-linked. Dimer of dimers.</text>
</comment>
<protein>
    <recommendedName>
        <fullName evidence="13">Carboxylic ester hydrolase</fullName>
        <ecNumber evidence="13">3.1.1.-</ecNumber>
    </recommendedName>
</protein>
<dbReference type="GO" id="GO:0006581">
    <property type="term" value="P:acetylcholine catabolic process"/>
    <property type="evidence" value="ECO:0007669"/>
    <property type="project" value="TreeGrafter"/>
</dbReference>
<name>A0AAD6FBA7_9TELE</name>
<dbReference type="Pfam" id="PF00135">
    <property type="entry name" value="COesterase"/>
    <property type="match status" value="1"/>
</dbReference>
<keyword evidence="3" id="KW-0719">Serine esterase</keyword>
<evidence type="ECO:0000256" key="8">
    <source>
        <dbReference type="ARBA" id="ARBA00023180"/>
    </source>
</evidence>
<feature type="active site" description="Charge relay system" evidence="12">
    <location>
        <position position="471"/>
    </location>
</feature>
<feature type="domain" description="Carboxylesterase type B" evidence="14">
    <location>
        <begin position="31"/>
        <end position="552"/>
    </location>
</feature>
<proteinExistence type="inferred from homology"/>
<dbReference type="Gene3D" id="3.40.50.1820">
    <property type="entry name" value="alpha/beta hydrolase"/>
    <property type="match status" value="1"/>
</dbReference>
<sequence>MATIPPCTHLAFLLLLLPHFLAVSLANQDDLLIDTKHGQVQGKLLSVLGGDVRSFLGIPYGKPPVGKLRFRAPEPVDRWEGVKDASNFPNSCYQTPDTTFPGFEGADMWNPNTPISEDCLYLNVWSPRFNTTQSKPSPLAPVLVWIYGGGFNSGTSSLDIYNGRFLTKSEGVVVVSMNYRLGPFGFLSIPDNKNIQSNVGLLDQRLALNWVANNIAAFGGDSSQVTLFGESAGSASVGLHLLSPGSQSLFHRAVMQSSSPNAPWATMSKEEAGLRSLKLVTLLGCPTSPPADMETCMQMADPQQISLNQFNVLGQTPFFSAHFVPHVDGDFLPDKVEILLSTGNLPKKEVLFGLNKNEGTYFLVYGLPGFNVHGQSLITRNEFLKGVALVMANASTLTRDAAIFHYTEWTNENNRMKNRDLLGRLVGDHLFICPLLEFARSYSNRGGKTFLYSFDHQSSVNPWPKWMGVMHGYEIEFVFGMPLNASLGYTKNEVNMTKNFMKHWANFARVGNPGLDGASWPVFTPEKQEYVTLNYNHPEQRNMISARECYFWNKLIPKVQAVSDELLACLKGNGIILHCNYAFLLILLVLTLTY</sequence>
<dbReference type="CDD" id="cd00312">
    <property type="entry name" value="Esterase_lipase"/>
    <property type="match status" value="1"/>
</dbReference>
<keyword evidence="8" id="KW-0325">Glycoprotein</keyword>
<comment type="function">
    <text evidence="10">Esterase with broad substrate specificity. Contributes to the inactivation of the neurotransmitter acetylcholine. Can degrade neurotoxic organophosphate esters.</text>
</comment>